<keyword evidence="3" id="KW-1185">Reference proteome</keyword>
<dbReference type="PROSITE" id="PS50052">
    <property type="entry name" value="GUANYLATE_KINASE_2"/>
    <property type="match status" value="1"/>
</dbReference>
<proteinExistence type="predicted"/>
<dbReference type="Pfam" id="PF00625">
    <property type="entry name" value="Guanylate_kin"/>
    <property type="match status" value="1"/>
</dbReference>
<protein>
    <recommendedName>
        <fullName evidence="1">Guanylate kinase-like domain-containing protein</fullName>
    </recommendedName>
</protein>
<name>A0A8C6ILC3_MUSSI</name>
<dbReference type="Ensembl" id="ENSMSIT00000047469.1">
    <property type="protein sequence ID" value="ENSMSIP00000037621.1"/>
    <property type="gene ID" value="ENSMSIG00000031327.1"/>
</dbReference>
<reference evidence="2" key="1">
    <citation type="submission" date="2025-08" db="UniProtKB">
        <authorList>
            <consortium name="Ensembl"/>
        </authorList>
    </citation>
    <scope>IDENTIFICATION</scope>
</reference>
<dbReference type="AlphaFoldDB" id="A0A8C6ILC3"/>
<dbReference type="Proteomes" id="UP000694415">
    <property type="component" value="Unplaced"/>
</dbReference>
<sequence length="111" mass="12643">MPPHHNSGTHLSKLMTCTDLPHFGKALKVLRTAEFAPFVVFIAAPTITPGLNEDESLQRLQKESDVLQRTYAHYFDLTIINNEIDETIRHLEEAVELVCTAPQWVPVSWVY</sequence>
<dbReference type="SUPFAM" id="SSF52540">
    <property type="entry name" value="P-loop containing nucleoside triphosphate hydrolases"/>
    <property type="match status" value="1"/>
</dbReference>
<evidence type="ECO:0000313" key="2">
    <source>
        <dbReference type="Ensembl" id="ENSMSIP00000037621.1"/>
    </source>
</evidence>
<reference evidence="2" key="2">
    <citation type="submission" date="2025-09" db="UniProtKB">
        <authorList>
            <consortium name="Ensembl"/>
        </authorList>
    </citation>
    <scope>IDENTIFICATION</scope>
</reference>
<accession>A0A8C6ILC3</accession>
<evidence type="ECO:0000259" key="1">
    <source>
        <dbReference type="PROSITE" id="PS50052"/>
    </source>
</evidence>
<dbReference type="PANTHER" id="PTHR23122">
    <property type="entry name" value="MEMBRANE-ASSOCIATED GUANYLATE KINASE MAGUK"/>
    <property type="match status" value="1"/>
</dbReference>
<dbReference type="InterPro" id="IPR027417">
    <property type="entry name" value="P-loop_NTPase"/>
</dbReference>
<dbReference type="GeneTree" id="ENSGT00940000155600"/>
<dbReference type="Gene3D" id="3.40.50.300">
    <property type="entry name" value="P-loop containing nucleotide triphosphate hydrolases"/>
    <property type="match status" value="1"/>
</dbReference>
<dbReference type="InterPro" id="IPR008144">
    <property type="entry name" value="Guanylate_kin-like_dom"/>
</dbReference>
<evidence type="ECO:0000313" key="3">
    <source>
        <dbReference type="Proteomes" id="UP000694415"/>
    </source>
</evidence>
<dbReference type="InterPro" id="IPR008145">
    <property type="entry name" value="GK/Ca_channel_bsu"/>
</dbReference>
<feature type="domain" description="Guanylate kinase-like" evidence="1">
    <location>
        <begin position="25"/>
        <end position="96"/>
    </location>
</feature>
<dbReference type="InterPro" id="IPR050716">
    <property type="entry name" value="MAGUK"/>
</dbReference>
<organism evidence="2 3">
    <name type="scientific">Mus spicilegus</name>
    <name type="common">Mound-building mouse</name>
    <dbReference type="NCBI Taxonomy" id="10103"/>
    <lineage>
        <taxon>Eukaryota</taxon>
        <taxon>Metazoa</taxon>
        <taxon>Chordata</taxon>
        <taxon>Craniata</taxon>
        <taxon>Vertebrata</taxon>
        <taxon>Euteleostomi</taxon>
        <taxon>Mammalia</taxon>
        <taxon>Eutheria</taxon>
        <taxon>Euarchontoglires</taxon>
        <taxon>Glires</taxon>
        <taxon>Rodentia</taxon>
        <taxon>Myomorpha</taxon>
        <taxon>Muroidea</taxon>
        <taxon>Muridae</taxon>
        <taxon>Murinae</taxon>
        <taxon>Mus</taxon>
        <taxon>Mus</taxon>
    </lineage>
</organism>